<dbReference type="OrthoDB" id="1418123at2759"/>
<dbReference type="PANTHER" id="PTHR31672">
    <property type="entry name" value="BNACNNG10540D PROTEIN"/>
    <property type="match status" value="1"/>
</dbReference>
<evidence type="ECO:0000259" key="1">
    <source>
        <dbReference type="PROSITE" id="PS50181"/>
    </source>
</evidence>
<protein>
    <submittedName>
        <fullName evidence="2">Putative F-box domain-containing protein</fullName>
    </submittedName>
</protein>
<reference evidence="2" key="1">
    <citation type="journal article" date="2018" name="Nat. Plants">
        <title>Whole-genome landscape of Medicago truncatula symbiotic genes.</title>
        <authorList>
            <person name="Pecrix Y."/>
            <person name="Gamas P."/>
            <person name="Carrere S."/>
        </authorList>
    </citation>
    <scope>NUCLEOTIDE SEQUENCE</scope>
    <source>
        <tissue evidence="2">Leaves</tissue>
    </source>
</reference>
<dbReference type="PANTHER" id="PTHR31672:SF13">
    <property type="entry name" value="F-BOX PROTEIN CPR30-LIKE"/>
    <property type="match status" value="1"/>
</dbReference>
<dbReference type="AlphaFoldDB" id="A0A396JW88"/>
<dbReference type="NCBIfam" id="TIGR01640">
    <property type="entry name" value="F_box_assoc_1"/>
    <property type="match status" value="1"/>
</dbReference>
<dbReference type="PROSITE" id="PS50181">
    <property type="entry name" value="FBOX"/>
    <property type="match status" value="1"/>
</dbReference>
<name>A0A396JW88_MEDTR</name>
<proteinExistence type="predicted"/>
<gene>
    <name evidence="2" type="ORF">MtrunA17_Chr1g0211571</name>
</gene>
<dbReference type="InterPro" id="IPR006527">
    <property type="entry name" value="F-box-assoc_dom_typ1"/>
</dbReference>
<dbReference type="Gramene" id="rna6775">
    <property type="protein sequence ID" value="RHN82600.1"/>
    <property type="gene ID" value="gene6775"/>
</dbReference>
<accession>A0A396JW88</accession>
<comment type="caution">
    <text evidence="2">The sequence shown here is derived from an EMBL/GenBank/DDBJ whole genome shotgun (WGS) entry which is preliminary data.</text>
</comment>
<evidence type="ECO:0000313" key="2">
    <source>
        <dbReference type="EMBL" id="RHN82600.1"/>
    </source>
</evidence>
<feature type="domain" description="F-box" evidence="1">
    <location>
        <begin position="3"/>
        <end position="49"/>
    </location>
</feature>
<organism evidence="2">
    <name type="scientific">Medicago truncatula</name>
    <name type="common">Barrel medic</name>
    <name type="synonym">Medicago tribuloides</name>
    <dbReference type="NCBI Taxonomy" id="3880"/>
    <lineage>
        <taxon>Eukaryota</taxon>
        <taxon>Viridiplantae</taxon>
        <taxon>Streptophyta</taxon>
        <taxon>Embryophyta</taxon>
        <taxon>Tracheophyta</taxon>
        <taxon>Spermatophyta</taxon>
        <taxon>Magnoliopsida</taxon>
        <taxon>eudicotyledons</taxon>
        <taxon>Gunneridae</taxon>
        <taxon>Pentapetalae</taxon>
        <taxon>rosids</taxon>
        <taxon>fabids</taxon>
        <taxon>Fabales</taxon>
        <taxon>Fabaceae</taxon>
        <taxon>Papilionoideae</taxon>
        <taxon>50 kb inversion clade</taxon>
        <taxon>NPAAA clade</taxon>
        <taxon>Hologalegina</taxon>
        <taxon>IRL clade</taxon>
        <taxon>Trifolieae</taxon>
        <taxon>Medicago</taxon>
    </lineage>
</organism>
<dbReference type="SMART" id="SM00256">
    <property type="entry name" value="FBOX"/>
    <property type="match status" value="1"/>
</dbReference>
<dbReference type="Pfam" id="PF07734">
    <property type="entry name" value="FBA_1"/>
    <property type="match status" value="1"/>
</dbReference>
<dbReference type="Pfam" id="PF00646">
    <property type="entry name" value="F-box"/>
    <property type="match status" value="1"/>
</dbReference>
<dbReference type="Gene3D" id="1.20.1280.50">
    <property type="match status" value="1"/>
</dbReference>
<sequence length="361" mass="41843">MTESLTPALPFDLVAEILCLLPVKHLLQLRCVCKSWNYLISHDSNFAKKQLRLSTSNHDRRHLILTPTSFSSEFLLCYFPVSSVFSNSVSTQLIRYPLIINYGDSFGEVSTCHGMLCFGIDESLALLCNPSIRKFKILPPLQNQNPYRSYLQTFYTLVYDRFTDNYKVITVSFCKKVEVNTHTLGTDYWKRIQDIPYQCFIQGLGVFVSDTVNWLAYDICSSLWHIVSLDLNKESYRKLLQPLYNERLNTSITLEVLRDCLCILSHGDKFSDIWIMKEYGNEESWTKLFSIPYMEGRGFLGYCQSVYISEDDQVLMQFLKMGKFSLLVYDSKNDTLKIPEIQNVNGRMTPNTYIESLISPF</sequence>
<dbReference type="InterPro" id="IPR036047">
    <property type="entry name" value="F-box-like_dom_sf"/>
</dbReference>
<dbReference type="SUPFAM" id="SSF81383">
    <property type="entry name" value="F-box domain"/>
    <property type="match status" value="1"/>
</dbReference>
<dbReference type="InterPro" id="IPR001810">
    <property type="entry name" value="F-box_dom"/>
</dbReference>
<dbReference type="EMBL" id="PSQE01000001">
    <property type="protein sequence ID" value="RHN82600.1"/>
    <property type="molecule type" value="Genomic_DNA"/>
</dbReference>
<dbReference type="InterPro" id="IPR050796">
    <property type="entry name" value="SCF_F-box_component"/>
</dbReference>
<dbReference type="InterPro" id="IPR017451">
    <property type="entry name" value="F-box-assoc_interact_dom"/>
</dbReference>
<dbReference type="Proteomes" id="UP000265566">
    <property type="component" value="Chromosome 1"/>
</dbReference>
<dbReference type="CDD" id="cd22157">
    <property type="entry name" value="F-box_AtFBW1-like"/>
    <property type="match status" value="1"/>
</dbReference>